<dbReference type="Pfam" id="PF00249">
    <property type="entry name" value="Myb_DNA-binding"/>
    <property type="match status" value="1"/>
</dbReference>
<dbReference type="Proteomes" id="UP000738359">
    <property type="component" value="Unassembled WGS sequence"/>
</dbReference>
<dbReference type="GO" id="GO:0000981">
    <property type="term" value="F:DNA-binding transcription factor activity, RNA polymerase II-specific"/>
    <property type="evidence" value="ECO:0007669"/>
    <property type="project" value="TreeGrafter"/>
</dbReference>
<dbReference type="InterPro" id="IPR050560">
    <property type="entry name" value="MYB_TF"/>
</dbReference>
<evidence type="ECO:0000313" key="6">
    <source>
        <dbReference type="EMBL" id="KAF9965423.1"/>
    </source>
</evidence>
<feature type="region of interest" description="Disordered" evidence="3">
    <location>
        <begin position="455"/>
        <end position="483"/>
    </location>
</feature>
<name>A0A9P6J9Z0_MORAP</name>
<evidence type="ECO:0000256" key="3">
    <source>
        <dbReference type="SAM" id="MobiDB-lite"/>
    </source>
</evidence>
<dbReference type="SUPFAM" id="SSF46689">
    <property type="entry name" value="Homeodomain-like"/>
    <property type="match status" value="2"/>
</dbReference>
<evidence type="ECO:0000313" key="7">
    <source>
        <dbReference type="Proteomes" id="UP000738359"/>
    </source>
</evidence>
<keyword evidence="7" id="KW-1185">Reference proteome</keyword>
<dbReference type="GO" id="GO:0000278">
    <property type="term" value="P:mitotic cell cycle"/>
    <property type="evidence" value="ECO:0007669"/>
    <property type="project" value="TreeGrafter"/>
</dbReference>
<evidence type="ECO:0000256" key="2">
    <source>
        <dbReference type="ARBA" id="ARBA00023125"/>
    </source>
</evidence>
<sequence length="636" mass="71052">MSSIRNISHALAPFTYSPTLPHMQHRQEHHLPQYSHTPSSYSDGPWQRHEDQLLSDAVSTYGTKSWKSVADYAFPDGSRDRNECMHRWRALSIIRPRQVKGPWTDEEDRKLRDLVNEYGPEKWVFIASRIGTRTGKQCRERWHNHLDPLINKSPFTHEEDMRILELYSQLGSKWAEMAKHMPGRPDNAIKNHFNTTMQRKKRRMSMPSIMHSAHHRYHEQQPRPSSQFPLPGYKGPLASSSPQSPSLGPGMPIYDHQMPNAMSRFMPYERRHSLPTHVPTTRMPASKGSSMTCAPVSASFPAHSLILPSPPKTPDVGRRKSILSSWCVSASATPPRPCGGNGVLSPTSGYASTMTLPSIASFVRASEQQPMPSYGPNAPILAPIDGHVRARDSAPASGTPHHTSTPSLNSFSPMSTASPESPLFVPENMSASRQPYFYGPNSQRHMAISSSMARLQKSTSHSSAAPGFKVMMRSDSSSSSDSYSSQETLVCSVSHLKPEPLFTDRRLDHHQHHHGLDRDGCGEAMKREFSREHEDEESAHFHGHIEYRESTRDAFADDEASMVSDVESVGSTEEEEENVEEEDEVDDLDHDELQEEEEEDNDEAMHDGCVEGADRAVYGQGTASVMSIESLVGPSA</sequence>
<feature type="region of interest" description="Disordered" evidence="3">
    <location>
        <begin position="561"/>
        <end position="611"/>
    </location>
</feature>
<dbReference type="EMBL" id="JAAAHY010000256">
    <property type="protein sequence ID" value="KAF9965423.1"/>
    <property type="molecule type" value="Genomic_DNA"/>
</dbReference>
<dbReference type="InterPro" id="IPR009057">
    <property type="entry name" value="Homeodomain-like_sf"/>
</dbReference>
<feature type="domain" description="HTH myb-type" evidence="5">
    <location>
        <begin position="95"/>
        <end position="150"/>
    </location>
</feature>
<feature type="compositionally biased region" description="Acidic residues" evidence="3">
    <location>
        <begin position="572"/>
        <end position="602"/>
    </location>
</feature>
<dbReference type="PANTHER" id="PTHR45614:SF25">
    <property type="entry name" value="MYB PROTEIN"/>
    <property type="match status" value="1"/>
</dbReference>
<feature type="region of interest" description="Disordered" evidence="3">
    <location>
        <begin position="26"/>
        <end position="46"/>
    </location>
</feature>
<dbReference type="Pfam" id="PF13921">
    <property type="entry name" value="Myb_DNA-bind_6"/>
    <property type="match status" value="1"/>
</dbReference>
<organism evidence="6 7">
    <name type="scientific">Mortierella alpina</name>
    <name type="common">Oleaginous fungus</name>
    <name type="synonym">Mortierella renispora</name>
    <dbReference type="NCBI Taxonomy" id="64518"/>
    <lineage>
        <taxon>Eukaryota</taxon>
        <taxon>Fungi</taxon>
        <taxon>Fungi incertae sedis</taxon>
        <taxon>Mucoromycota</taxon>
        <taxon>Mortierellomycotina</taxon>
        <taxon>Mortierellomycetes</taxon>
        <taxon>Mortierellales</taxon>
        <taxon>Mortierellaceae</taxon>
        <taxon>Mortierella</taxon>
    </lineage>
</organism>
<dbReference type="GO" id="GO:0045944">
    <property type="term" value="P:positive regulation of transcription by RNA polymerase II"/>
    <property type="evidence" value="ECO:0007669"/>
    <property type="project" value="TreeGrafter"/>
</dbReference>
<dbReference type="Gene3D" id="1.10.10.60">
    <property type="entry name" value="Homeodomain-like"/>
    <property type="match status" value="3"/>
</dbReference>
<dbReference type="GO" id="GO:0005634">
    <property type="term" value="C:nucleus"/>
    <property type="evidence" value="ECO:0007669"/>
    <property type="project" value="TreeGrafter"/>
</dbReference>
<feature type="domain" description="Myb-like" evidence="4">
    <location>
        <begin position="95"/>
        <end position="146"/>
    </location>
</feature>
<keyword evidence="2" id="KW-0238">DNA-binding</keyword>
<dbReference type="OrthoDB" id="2143914at2759"/>
<dbReference type="InterPro" id="IPR017930">
    <property type="entry name" value="Myb_dom"/>
</dbReference>
<keyword evidence="1" id="KW-0677">Repeat</keyword>
<evidence type="ECO:0000256" key="1">
    <source>
        <dbReference type="ARBA" id="ARBA00022737"/>
    </source>
</evidence>
<dbReference type="PROSITE" id="PS51294">
    <property type="entry name" value="HTH_MYB"/>
    <property type="match status" value="2"/>
</dbReference>
<reference evidence="6" key="1">
    <citation type="journal article" date="2020" name="Fungal Divers.">
        <title>Resolving the Mortierellaceae phylogeny through synthesis of multi-gene phylogenetics and phylogenomics.</title>
        <authorList>
            <person name="Vandepol N."/>
            <person name="Liber J."/>
            <person name="Desiro A."/>
            <person name="Na H."/>
            <person name="Kennedy M."/>
            <person name="Barry K."/>
            <person name="Grigoriev I.V."/>
            <person name="Miller A.N."/>
            <person name="O'Donnell K."/>
            <person name="Stajich J.E."/>
            <person name="Bonito G."/>
        </authorList>
    </citation>
    <scope>NUCLEOTIDE SEQUENCE</scope>
    <source>
        <strain evidence="6">CK1249</strain>
    </source>
</reference>
<dbReference type="CDD" id="cd00167">
    <property type="entry name" value="SANT"/>
    <property type="match status" value="3"/>
</dbReference>
<dbReference type="PROSITE" id="PS50090">
    <property type="entry name" value="MYB_LIKE"/>
    <property type="match status" value="3"/>
</dbReference>
<feature type="region of interest" description="Disordered" evidence="3">
    <location>
        <begin position="390"/>
        <end position="426"/>
    </location>
</feature>
<dbReference type="GO" id="GO:0000978">
    <property type="term" value="F:RNA polymerase II cis-regulatory region sequence-specific DNA binding"/>
    <property type="evidence" value="ECO:0007669"/>
    <property type="project" value="TreeGrafter"/>
</dbReference>
<feature type="compositionally biased region" description="Polar residues" evidence="3">
    <location>
        <begin position="400"/>
        <end position="419"/>
    </location>
</feature>
<dbReference type="FunFam" id="1.10.10.60:FF:000010">
    <property type="entry name" value="Transcriptional activator Myb isoform A"/>
    <property type="match status" value="1"/>
</dbReference>
<dbReference type="PANTHER" id="PTHR45614">
    <property type="entry name" value="MYB PROTEIN-RELATED"/>
    <property type="match status" value="1"/>
</dbReference>
<protein>
    <submittedName>
        <fullName evidence="6">Myb- protein A</fullName>
    </submittedName>
</protein>
<feature type="compositionally biased region" description="Low complexity" evidence="3">
    <location>
        <begin position="474"/>
        <end position="483"/>
    </location>
</feature>
<feature type="region of interest" description="Disordered" evidence="3">
    <location>
        <begin position="213"/>
        <end position="251"/>
    </location>
</feature>
<feature type="domain" description="Myb-like" evidence="4">
    <location>
        <begin position="38"/>
        <end position="92"/>
    </location>
</feature>
<comment type="caution">
    <text evidence="6">The sequence shown here is derived from an EMBL/GenBank/DDBJ whole genome shotgun (WGS) entry which is preliminary data.</text>
</comment>
<dbReference type="SMART" id="SM00717">
    <property type="entry name" value="SANT"/>
    <property type="match status" value="3"/>
</dbReference>
<dbReference type="AlphaFoldDB" id="A0A9P6J9Z0"/>
<feature type="compositionally biased region" description="Low complexity" evidence="3">
    <location>
        <begin position="235"/>
        <end position="251"/>
    </location>
</feature>
<proteinExistence type="predicted"/>
<feature type="domain" description="Myb-like" evidence="4">
    <location>
        <begin position="147"/>
        <end position="197"/>
    </location>
</feature>
<accession>A0A9P6J9Z0</accession>
<evidence type="ECO:0000259" key="4">
    <source>
        <dbReference type="PROSITE" id="PS50090"/>
    </source>
</evidence>
<dbReference type="InterPro" id="IPR001005">
    <property type="entry name" value="SANT/Myb"/>
</dbReference>
<gene>
    <name evidence="6" type="primary">MYBL1</name>
    <name evidence="6" type="ORF">BGZ70_004887</name>
</gene>
<evidence type="ECO:0000259" key="5">
    <source>
        <dbReference type="PROSITE" id="PS51294"/>
    </source>
</evidence>
<feature type="domain" description="HTH myb-type" evidence="5">
    <location>
        <begin position="151"/>
        <end position="201"/>
    </location>
</feature>